<keyword evidence="5" id="KW-0689">Ribosomal protein</keyword>
<organism evidence="11 12">
    <name type="scientific">Muntiacus reevesi</name>
    <name type="common">Reeves' muntjac</name>
    <name type="synonym">Cervus reevesi</name>
    <dbReference type="NCBI Taxonomy" id="9886"/>
    <lineage>
        <taxon>Eukaryota</taxon>
        <taxon>Metazoa</taxon>
        <taxon>Chordata</taxon>
        <taxon>Craniata</taxon>
        <taxon>Vertebrata</taxon>
        <taxon>Euteleostomi</taxon>
        <taxon>Mammalia</taxon>
        <taxon>Eutheria</taxon>
        <taxon>Laurasiatheria</taxon>
        <taxon>Artiodactyla</taxon>
        <taxon>Ruminantia</taxon>
        <taxon>Pecora</taxon>
        <taxon>Cervidae</taxon>
        <taxon>Muntiacinae</taxon>
        <taxon>Muntiacus</taxon>
    </lineage>
</organism>
<evidence type="ECO:0000256" key="10">
    <source>
        <dbReference type="ARBA" id="ARBA00046482"/>
    </source>
</evidence>
<evidence type="ECO:0000256" key="3">
    <source>
        <dbReference type="ARBA" id="ARBA00022499"/>
    </source>
</evidence>
<dbReference type="GO" id="GO:0003735">
    <property type="term" value="F:structural constituent of ribosome"/>
    <property type="evidence" value="ECO:0007669"/>
    <property type="project" value="InterPro"/>
</dbReference>
<gene>
    <name evidence="11" type="ORF">FD755_015662</name>
</gene>
<dbReference type="InterPro" id="IPR009000">
    <property type="entry name" value="Transl_B-barrel_sf"/>
</dbReference>
<dbReference type="PANTHER" id="PTHR11363:SF4">
    <property type="entry name" value="LARGE RIBOSOMAL SUBUNIT PROTEIN UL3"/>
    <property type="match status" value="1"/>
</dbReference>
<keyword evidence="12" id="KW-1185">Reference proteome</keyword>
<dbReference type="InterPro" id="IPR044892">
    <property type="entry name" value="Ribosomal_L3_dom_3_arc_sf"/>
</dbReference>
<dbReference type="Gene3D" id="4.10.960.10">
    <property type="entry name" value="Ribosomal protein L3, domain 3"/>
    <property type="match status" value="1"/>
</dbReference>
<proteinExistence type="inferred from homology"/>
<comment type="function">
    <text evidence="8">Component of the large ribosomal subunit. The ribosome is a large ribonucleoprotein complex responsible for the synthesis of proteins in the cell.</text>
</comment>
<dbReference type="Gene3D" id="3.30.1430.10">
    <property type="match status" value="1"/>
</dbReference>
<name>A0A5N3XFN2_MUNRE</name>
<dbReference type="AlphaFoldDB" id="A0A5N3XFN2"/>
<evidence type="ECO:0000256" key="1">
    <source>
        <dbReference type="ARBA" id="ARBA00006540"/>
    </source>
</evidence>
<evidence type="ECO:0000256" key="5">
    <source>
        <dbReference type="ARBA" id="ARBA00022980"/>
    </source>
</evidence>
<dbReference type="GO" id="GO:0006412">
    <property type="term" value="P:translation"/>
    <property type="evidence" value="ECO:0007669"/>
    <property type="project" value="InterPro"/>
</dbReference>
<evidence type="ECO:0000256" key="8">
    <source>
        <dbReference type="ARBA" id="ARBA00034092"/>
    </source>
</evidence>
<dbReference type="Proteomes" id="UP000326062">
    <property type="component" value="Chromosome 9"/>
</dbReference>
<sequence length="125" mass="14169">MLMSHRKFSTPRHWFLGFLPQKCSSQHQGKVIGFPKDDSSKAVPGSKLHKKEVVEPVTVVETMPFMPVGTVGCSIFAEHISNECKRYKHLHRKEVTGCRQQEAAGQELQPTPRCACFLYARRSLT</sequence>
<reference evidence="11 12" key="1">
    <citation type="submission" date="2019-06" db="EMBL/GenBank/DDBJ databases">
        <title>Discovery of a novel chromosome fission-fusion reversal in muntjac.</title>
        <authorList>
            <person name="Mudd A.B."/>
            <person name="Bredeson J.V."/>
            <person name="Baum R."/>
            <person name="Hockemeyer D."/>
            <person name="Rokhsar D.S."/>
        </authorList>
    </citation>
    <scope>NUCLEOTIDE SEQUENCE [LARGE SCALE GENOMIC DNA]</scope>
    <source>
        <strain evidence="11">UCam_UCB_Mr</strain>
        <tissue evidence="11">Fibroblast cell line</tissue>
    </source>
</reference>
<evidence type="ECO:0000313" key="11">
    <source>
        <dbReference type="EMBL" id="KAB0372909.1"/>
    </source>
</evidence>
<evidence type="ECO:0000256" key="9">
    <source>
        <dbReference type="ARBA" id="ARBA00035354"/>
    </source>
</evidence>
<dbReference type="EMBL" id="VCEB01000010">
    <property type="protein sequence ID" value="KAB0372909.1"/>
    <property type="molecule type" value="Genomic_DNA"/>
</dbReference>
<dbReference type="PANTHER" id="PTHR11363">
    <property type="entry name" value="60S RIBOSOMAL PROTEIN L3-RELATED"/>
    <property type="match status" value="1"/>
</dbReference>
<dbReference type="InterPro" id="IPR045077">
    <property type="entry name" value="L3_arc_euk"/>
</dbReference>
<accession>A0A5N3XFN2</accession>
<evidence type="ECO:0000256" key="7">
    <source>
        <dbReference type="ARBA" id="ARBA00023274"/>
    </source>
</evidence>
<dbReference type="GO" id="GO:0003723">
    <property type="term" value="F:RNA binding"/>
    <property type="evidence" value="ECO:0007669"/>
    <property type="project" value="TreeGrafter"/>
</dbReference>
<keyword evidence="7" id="KW-0687">Ribonucleoprotein</keyword>
<protein>
    <recommendedName>
        <fullName evidence="9">60S ribosomal protein L3</fullName>
    </recommendedName>
</protein>
<comment type="caution">
    <text evidence="11">The sequence shown here is derived from an EMBL/GenBank/DDBJ whole genome shotgun (WGS) entry which is preliminary data.</text>
</comment>
<evidence type="ECO:0000313" key="12">
    <source>
        <dbReference type="Proteomes" id="UP000326062"/>
    </source>
</evidence>
<dbReference type="SUPFAM" id="SSF50447">
    <property type="entry name" value="Translation proteins"/>
    <property type="match status" value="1"/>
</dbReference>
<keyword evidence="4" id="KW-0832">Ubl conjugation</keyword>
<keyword evidence="6" id="KW-0007">Acetylation</keyword>
<keyword evidence="3" id="KW-1017">Isopeptide bond</keyword>
<comment type="subunit">
    <text evidence="10">Component of the large ribosomal subunit. Interacts with DHX33.</text>
</comment>
<evidence type="ECO:0000256" key="6">
    <source>
        <dbReference type="ARBA" id="ARBA00022990"/>
    </source>
</evidence>
<dbReference type="Pfam" id="PF00297">
    <property type="entry name" value="Ribosomal_L3"/>
    <property type="match status" value="1"/>
</dbReference>
<comment type="similarity">
    <text evidence="1">Belongs to the universal ribosomal protein uL3 family.</text>
</comment>
<dbReference type="InterPro" id="IPR000597">
    <property type="entry name" value="Ribosomal_uL3"/>
</dbReference>
<evidence type="ECO:0000256" key="2">
    <source>
        <dbReference type="ARBA" id="ARBA00022481"/>
    </source>
</evidence>
<keyword evidence="2" id="KW-0488">Methylation</keyword>
<dbReference type="GO" id="GO:0022625">
    <property type="term" value="C:cytosolic large ribosomal subunit"/>
    <property type="evidence" value="ECO:0007669"/>
    <property type="project" value="TreeGrafter"/>
</dbReference>
<evidence type="ECO:0000256" key="4">
    <source>
        <dbReference type="ARBA" id="ARBA00022843"/>
    </source>
</evidence>
<dbReference type="Gene3D" id="2.40.30.10">
    <property type="entry name" value="Translation factors"/>
    <property type="match status" value="1"/>
</dbReference>